<dbReference type="RefSeq" id="WP_164433765.1">
    <property type="nucleotide sequence ID" value="NZ_JAAIKT010000059.1"/>
</dbReference>
<reference evidence="2" key="1">
    <citation type="submission" date="2020-02" db="EMBL/GenBank/DDBJ databases">
        <title>A new Streptomyces sp. for controlling soil-borne diseases.</title>
        <authorList>
            <person name="Li X."/>
            <person name="Tian Y."/>
            <person name="Gao K."/>
        </authorList>
    </citation>
    <scope>NUCLEOTIDE SEQUENCE [LARGE SCALE GENOMIC DNA]</scope>
    <source>
        <strain evidence="2">0250</strain>
    </source>
</reference>
<organism evidence="2 3">
    <name type="scientific">Streptomyces rhizosphaericus</name>
    <dbReference type="NCBI Taxonomy" id="114699"/>
    <lineage>
        <taxon>Bacteria</taxon>
        <taxon>Bacillati</taxon>
        <taxon>Actinomycetota</taxon>
        <taxon>Actinomycetes</taxon>
        <taxon>Kitasatosporales</taxon>
        <taxon>Streptomycetaceae</taxon>
        <taxon>Streptomyces</taxon>
        <taxon>Streptomyces violaceusniger group</taxon>
    </lineage>
</organism>
<gene>
    <name evidence="2" type="ORF">G4H13_34975</name>
</gene>
<evidence type="ECO:0000313" key="3">
    <source>
        <dbReference type="Proteomes" id="UP000476310"/>
    </source>
</evidence>
<keyword evidence="3" id="KW-1185">Reference proteome</keyword>
<feature type="region of interest" description="Disordered" evidence="1">
    <location>
        <begin position="1"/>
        <end position="27"/>
    </location>
</feature>
<evidence type="ECO:0000313" key="2">
    <source>
        <dbReference type="EMBL" id="NEW75416.1"/>
    </source>
</evidence>
<evidence type="ECO:0000256" key="1">
    <source>
        <dbReference type="SAM" id="MobiDB-lite"/>
    </source>
</evidence>
<name>A0A6G4APL9_9ACTN</name>
<proteinExistence type="predicted"/>
<accession>A0A6G4APL9</accession>
<sequence length="137" mass="15655">MPFIVNRSVRRKTTHSSPQALRIKSPKSNRTTCEKKIVFDVTSELRCLLRPQLAVCAGKRLCSRVSAHADEVGPFTSWREQPRVTQNGYIPQIPTPNHYGSDVLPWNKRSMLWNTAKGYTRLIDSKHQHALPAHPEQ</sequence>
<protein>
    <submittedName>
        <fullName evidence="2">Uncharacterized protein</fullName>
    </submittedName>
</protein>
<comment type="caution">
    <text evidence="2">The sequence shown here is derived from an EMBL/GenBank/DDBJ whole genome shotgun (WGS) entry which is preliminary data.</text>
</comment>
<dbReference type="EMBL" id="JAAIKT010000059">
    <property type="protein sequence ID" value="NEW75416.1"/>
    <property type="molecule type" value="Genomic_DNA"/>
</dbReference>
<dbReference type="Proteomes" id="UP000476310">
    <property type="component" value="Unassembled WGS sequence"/>
</dbReference>
<dbReference type="AlphaFoldDB" id="A0A6G4APL9"/>